<proteinExistence type="predicted"/>
<dbReference type="GO" id="GO:0008998">
    <property type="term" value="F:ribonucleoside-triphosphate reductase (thioredoxin) activity"/>
    <property type="evidence" value="ECO:0007669"/>
    <property type="project" value="InterPro"/>
</dbReference>
<evidence type="ECO:0000313" key="1">
    <source>
        <dbReference type="EMBL" id="PNV65404.1"/>
    </source>
</evidence>
<dbReference type="InterPro" id="IPR012833">
    <property type="entry name" value="NrdD"/>
</dbReference>
<protein>
    <submittedName>
        <fullName evidence="1">Uncharacterized protein</fullName>
    </submittedName>
</protein>
<dbReference type="AlphaFoldDB" id="A0A2K2U549"/>
<name>A0A2K2U549_9ACTN</name>
<reference evidence="1 2" key="1">
    <citation type="journal article" date="2018" name="Int. J. Syst. Evol. Microbiol.">
        <title>Rubneribacter badeniensis gen. nov., sp. nov. and Enteroscipio rubneri gen. nov., sp. nov., new members of the Eggerthellaceae isolated from human faeces.</title>
        <authorList>
            <person name="Danylec N."/>
            <person name="Gobl A."/>
            <person name="Stoll D.A."/>
            <person name="Hetzer B."/>
            <person name="Kulling S.E."/>
            <person name="Huch M."/>
        </authorList>
    </citation>
    <scope>NUCLEOTIDE SEQUENCE [LARGE SCALE GENOMIC DNA]</scope>
    <source>
        <strain evidence="1 2">ResAG-85</strain>
    </source>
</reference>
<gene>
    <name evidence="1" type="ORF">C2L80_06710</name>
</gene>
<dbReference type="EMBL" id="PPEL01000032">
    <property type="protein sequence ID" value="PNV65404.1"/>
    <property type="molecule type" value="Genomic_DNA"/>
</dbReference>
<keyword evidence="2" id="KW-1185">Reference proteome</keyword>
<sequence length="122" mass="13401">MDAVLDRQASDQVTVDSVAVSVTYANEGDARVSEQEIRAYIDRGNAQHPNSTVTGLALEVDGEDVGIRYELAPVPFDRIRRITGYLVGTMDRWNDAKAAEEADRVKHGVTREDRAFTCANGC</sequence>
<comment type="caution">
    <text evidence="1">The sequence shown here is derived from an EMBL/GenBank/DDBJ whole genome shotgun (WGS) entry which is preliminary data.</text>
</comment>
<accession>A0A2K2U549</accession>
<dbReference type="Proteomes" id="UP000236488">
    <property type="component" value="Unassembled WGS sequence"/>
</dbReference>
<dbReference type="GO" id="GO:0006260">
    <property type="term" value="P:DNA replication"/>
    <property type="evidence" value="ECO:0007669"/>
    <property type="project" value="InterPro"/>
</dbReference>
<organism evidence="1 2">
    <name type="scientific">Rubneribacter badeniensis</name>
    <dbReference type="NCBI Taxonomy" id="2070688"/>
    <lineage>
        <taxon>Bacteria</taxon>
        <taxon>Bacillati</taxon>
        <taxon>Actinomycetota</taxon>
        <taxon>Coriobacteriia</taxon>
        <taxon>Eggerthellales</taxon>
        <taxon>Eggerthellaceae</taxon>
        <taxon>Rubneribacter</taxon>
    </lineage>
</organism>
<evidence type="ECO:0000313" key="2">
    <source>
        <dbReference type="Proteomes" id="UP000236488"/>
    </source>
</evidence>
<dbReference type="Pfam" id="PF13597">
    <property type="entry name" value="NRDD"/>
    <property type="match status" value="1"/>
</dbReference>